<dbReference type="GeneID" id="25257029"/>
<dbReference type="Proteomes" id="UP000030747">
    <property type="component" value="Unassembled WGS sequence"/>
</dbReference>
<protein>
    <submittedName>
        <fullName evidence="1">Uncharacterized protein</fullName>
    </submittedName>
</protein>
<dbReference type="VEuPathDB" id="ToxoDB:ETH2_1561600"/>
<keyword evidence="2" id="KW-1185">Reference proteome</keyword>
<gene>
    <name evidence="1" type="ORF">ETH_00039945</name>
</gene>
<sequence length="171" mass="19540">MDLYQQQLVELNAAHTMLLADQEQLAALLGAPPNPQGPLSEDLLLLKKGLDLRLLEFQEDCRRIQKTEKMLQRQLDELSLGYDAMVLEAQGFAESKLMGQVKELKKIIYLLQTELDALHFQRDVYADEAKRLRGVCRYGDWIQDGLADPLKQPELTPRTLHQKYSGAPVEH</sequence>
<evidence type="ECO:0000313" key="1">
    <source>
        <dbReference type="EMBL" id="CDJ44261.1"/>
    </source>
</evidence>
<dbReference type="AlphaFoldDB" id="U6L252"/>
<accession>U6L252</accession>
<evidence type="ECO:0000313" key="2">
    <source>
        <dbReference type="Proteomes" id="UP000030747"/>
    </source>
</evidence>
<dbReference type="EMBL" id="HG676783">
    <property type="protein sequence ID" value="CDJ44261.1"/>
    <property type="molecule type" value="Genomic_DNA"/>
</dbReference>
<dbReference type="RefSeq" id="XP_013235010.1">
    <property type="nucleotide sequence ID" value="XM_013379556.1"/>
</dbReference>
<dbReference type="VEuPathDB" id="ToxoDB:ETH_00039945"/>
<feature type="non-terminal residue" evidence="1">
    <location>
        <position position="171"/>
    </location>
</feature>
<reference evidence="1" key="2">
    <citation type="submission" date="2013-10" db="EMBL/GenBank/DDBJ databases">
        <authorList>
            <person name="Aslett M."/>
        </authorList>
    </citation>
    <scope>NUCLEOTIDE SEQUENCE [LARGE SCALE GENOMIC DNA]</scope>
    <source>
        <strain evidence="1">Houghton</strain>
    </source>
</reference>
<reference evidence="1" key="1">
    <citation type="submission" date="2013-10" db="EMBL/GenBank/DDBJ databases">
        <title>Genomic analysis of the causative agents of coccidiosis in chickens.</title>
        <authorList>
            <person name="Reid A.J."/>
            <person name="Blake D."/>
            <person name="Billington K."/>
            <person name="Browne H."/>
            <person name="Dunn M."/>
            <person name="Hung S."/>
            <person name="Kawahara F."/>
            <person name="Miranda-Saavedra D."/>
            <person name="Mourier T."/>
            <person name="Nagra H."/>
            <person name="Otto T.D."/>
            <person name="Rawlings N."/>
            <person name="Sanchez A."/>
            <person name="Sanders M."/>
            <person name="Subramaniam C."/>
            <person name="Tay Y."/>
            <person name="Dear P."/>
            <person name="Doerig C."/>
            <person name="Gruber A."/>
            <person name="Parkinson J."/>
            <person name="Shirley M."/>
            <person name="Wan K.L."/>
            <person name="Berriman M."/>
            <person name="Tomley F."/>
            <person name="Pain A."/>
        </authorList>
    </citation>
    <scope>NUCLEOTIDE SEQUENCE [LARGE SCALE GENOMIC DNA]</scope>
    <source>
        <strain evidence="1">Houghton</strain>
    </source>
</reference>
<dbReference type="OrthoDB" id="347929at2759"/>
<organism evidence="1 2">
    <name type="scientific">Eimeria tenella</name>
    <name type="common">Coccidian parasite</name>
    <dbReference type="NCBI Taxonomy" id="5802"/>
    <lineage>
        <taxon>Eukaryota</taxon>
        <taxon>Sar</taxon>
        <taxon>Alveolata</taxon>
        <taxon>Apicomplexa</taxon>
        <taxon>Conoidasida</taxon>
        <taxon>Coccidia</taxon>
        <taxon>Eucoccidiorida</taxon>
        <taxon>Eimeriorina</taxon>
        <taxon>Eimeriidae</taxon>
        <taxon>Eimeria</taxon>
    </lineage>
</organism>
<proteinExistence type="predicted"/>
<name>U6L252_EIMTE</name>